<evidence type="ECO:0000259" key="5">
    <source>
        <dbReference type="PROSITE" id="PS01031"/>
    </source>
</evidence>
<reference evidence="6" key="1">
    <citation type="journal article" date="2023" name="Insect Mol. Biol.">
        <title>Genome sequencing provides insights into the evolution of gene families encoding plant cell wall-degrading enzymes in longhorned beetles.</title>
        <authorList>
            <person name="Shin N.R."/>
            <person name="Okamura Y."/>
            <person name="Kirsch R."/>
            <person name="Pauchet Y."/>
        </authorList>
    </citation>
    <scope>NUCLEOTIDE SEQUENCE</scope>
    <source>
        <strain evidence="6">AMC_N1</strain>
    </source>
</reference>
<protein>
    <recommendedName>
        <fullName evidence="5">SHSP domain-containing protein</fullName>
    </recommendedName>
</protein>
<dbReference type="SUPFAM" id="SSF49764">
    <property type="entry name" value="HSP20-like chaperones"/>
    <property type="match status" value="1"/>
</dbReference>
<evidence type="ECO:0000256" key="4">
    <source>
        <dbReference type="SAM" id="MobiDB-lite"/>
    </source>
</evidence>
<proteinExistence type="inferred from homology"/>
<evidence type="ECO:0000256" key="3">
    <source>
        <dbReference type="RuleBase" id="RU003616"/>
    </source>
</evidence>
<dbReference type="GO" id="GO:0009408">
    <property type="term" value="P:response to heat"/>
    <property type="evidence" value="ECO:0007669"/>
    <property type="project" value="TreeGrafter"/>
</dbReference>
<sequence>MALLPYMWDYPDLLFRPSKILDQQFGLVLDPEDLLQPVTVPSILTKSPAGYLRNWRPLGADLDAGSTVAFDKDKFQANLDVSQFNPEEISVKVTGENTVTVEGKHEEKEDEHGHIYRHFVRRYVVPKGCDVGEGGVEAVFGRGADADRAQGAAEGDQAEGGAREADGEAVQGVAVSGETPRREEKKSATRSEKKCSVV</sequence>
<dbReference type="Proteomes" id="UP001162162">
    <property type="component" value="Unassembled WGS sequence"/>
</dbReference>
<dbReference type="PANTHER" id="PTHR45640">
    <property type="entry name" value="HEAT SHOCK PROTEIN HSP-12.2-RELATED"/>
    <property type="match status" value="1"/>
</dbReference>
<dbReference type="PROSITE" id="PS01031">
    <property type="entry name" value="SHSP"/>
    <property type="match status" value="1"/>
</dbReference>
<dbReference type="InterPro" id="IPR001436">
    <property type="entry name" value="Alpha-crystallin/sHSP_animal"/>
</dbReference>
<evidence type="ECO:0000256" key="2">
    <source>
        <dbReference type="PROSITE-ProRule" id="PRU00285"/>
    </source>
</evidence>
<feature type="domain" description="SHSP" evidence="5">
    <location>
        <begin position="57"/>
        <end position="166"/>
    </location>
</feature>
<dbReference type="GO" id="GO:0042026">
    <property type="term" value="P:protein refolding"/>
    <property type="evidence" value="ECO:0007669"/>
    <property type="project" value="TreeGrafter"/>
</dbReference>
<dbReference type="PANTHER" id="PTHR45640:SF13">
    <property type="entry name" value="HEAT SHOCK PROTEIN 22-RELATED"/>
    <property type="match status" value="1"/>
</dbReference>
<comment type="caution">
    <text evidence="6">The sequence shown here is derived from an EMBL/GenBank/DDBJ whole genome shotgun (WGS) entry which is preliminary data.</text>
</comment>
<dbReference type="Pfam" id="PF00011">
    <property type="entry name" value="HSP20"/>
    <property type="match status" value="1"/>
</dbReference>
<evidence type="ECO:0000256" key="1">
    <source>
        <dbReference type="ARBA" id="ARBA00023016"/>
    </source>
</evidence>
<keyword evidence="7" id="KW-1185">Reference proteome</keyword>
<dbReference type="InterPro" id="IPR002068">
    <property type="entry name" value="A-crystallin/Hsp20_dom"/>
</dbReference>
<dbReference type="InterPro" id="IPR008978">
    <property type="entry name" value="HSP20-like_chaperone"/>
</dbReference>
<dbReference type="EMBL" id="JAPWTK010000015">
    <property type="protein sequence ID" value="KAJ8958829.1"/>
    <property type="molecule type" value="Genomic_DNA"/>
</dbReference>
<dbReference type="AlphaFoldDB" id="A0AAV8Z3X8"/>
<dbReference type="GO" id="GO:0051082">
    <property type="term" value="F:unfolded protein binding"/>
    <property type="evidence" value="ECO:0007669"/>
    <property type="project" value="TreeGrafter"/>
</dbReference>
<feature type="compositionally biased region" description="Basic and acidic residues" evidence="4">
    <location>
        <begin position="179"/>
        <end position="198"/>
    </location>
</feature>
<accession>A0AAV8Z3X8</accession>
<evidence type="ECO:0000313" key="6">
    <source>
        <dbReference type="EMBL" id="KAJ8958829.1"/>
    </source>
</evidence>
<dbReference type="GO" id="GO:0005737">
    <property type="term" value="C:cytoplasm"/>
    <property type="evidence" value="ECO:0007669"/>
    <property type="project" value="TreeGrafter"/>
</dbReference>
<feature type="region of interest" description="Disordered" evidence="4">
    <location>
        <begin position="150"/>
        <end position="198"/>
    </location>
</feature>
<dbReference type="Gene3D" id="2.60.40.790">
    <property type="match status" value="1"/>
</dbReference>
<evidence type="ECO:0000313" key="7">
    <source>
        <dbReference type="Proteomes" id="UP001162162"/>
    </source>
</evidence>
<dbReference type="CDD" id="cd06526">
    <property type="entry name" value="metazoan_ACD"/>
    <property type="match status" value="1"/>
</dbReference>
<gene>
    <name evidence="6" type="ORF">NQ318_019591</name>
</gene>
<dbReference type="GO" id="GO:0005634">
    <property type="term" value="C:nucleus"/>
    <property type="evidence" value="ECO:0007669"/>
    <property type="project" value="TreeGrafter"/>
</dbReference>
<dbReference type="PRINTS" id="PR00299">
    <property type="entry name" value="ACRYSTALLIN"/>
</dbReference>
<name>A0AAV8Z3X8_9CUCU</name>
<comment type="similarity">
    <text evidence="2 3">Belongs to the small heat shock protein (HSP20) family.</text>
</comment>
<keyword evidence="1" id="KW-0346">Stress response</keyword>
<organism evidence="6 7">
    <name type="scientific">Aromia moschata</name>
    <dbReference type="NCBI Taxonomy" id="1265417"/>
    <lineage>
        <taxon>Eukaryota</taxon>
        <taxon>Metazoa</taxon>
        <taxon>Ecdysozoa</taxon>
        <taxon>Arthropoda</taxon>
        <taxon>Hexapoda</taxon>
        <taxon>Insecta</taxon>
        <taxon>Pterygota</taxon>
        <taxon>Neoptera</taxon>
        <taxon>Endopterygota</taxon>
        <taxon>Coleoptera</taxon>
        <taxon>Polyphaga</taxon>
        <taxon>Cucujiformia</taxon>
        <taxon>Chrysomeloidea</taxon>
        <taxon>Cerambycidae</taxon>
        <taxon>Cerambycinae</taxon>
        <taxon>Callichromatini</taxon>
        <taxon>Aromia</taxon>
    </lineage>
</organism>